<dbReference type="InterPro" id="IPR022156">
    <property type="entry name" value="Uncharacterised_YfbK_N"/>
</dbReference>
<dbReference type="Pfam" id="PF00092">
    <property type="entry name" value="VWA"/>
    <property type="match status" value="1"/>
</dbReference>
<dbReference type="InterPro" id="IPR051266">
    <property type="entry name" value="CLCR"/>
</dbReference>
<dbReference type="PANTHER" id="PTHR10579:SF43">
    <property type="entry name" value="ZINC FINGER (C3HC4-TYPE RING FINGER) FAMILY PROTEIN"/>
    <property type="match status" value="1"/>
</dbReference>
<sequence length="482" mass="51871">MAPQTAPYGAPGNRERYEGKEVAAIQSVATAPVSTFSVDVDTGAYSNVRRFLQKGAAVPAEAVRTEEMVNYFRYDYPLPATRQQPFSVTTDVAATPWNPDTRLVRVGLRGYDVTAQGRPAANLVFLIDVSGSMSSEGKLPLVKQAMMMLADKLTSKDKVSIVVYAGAAGVVLEPTASKQHIKAALGCLEAGGSTAGAQGIQMAYDIARANYVRGGINRIFIATDGDFNVGVSDNKQLEALVRKNRDDGITLTTLGFGEGNYNEALMERIADLGNGNYAYIDSAMEAQKVLDDELSASLFTIAKDVKVQVEFNPAQVKEYRLIGYENRALAEEDFDNDAVDAGDIGAGHQVTAIYEVVPTGAKGWLPERRYDGNKPAMAPARGSGLAYVRLRYKLPGEETSKLIEKPIAAGLLRTAGAPSGDMAFACAVAAFGQKLRGDKYLGRYSYADIRGLAGNPQGYWRNEFLKLAQLAAVQEVRTASKD</sequence>
<dbReference type="PANTHER" id="PTHR10579">
    <property type="entry name" value="CALCIUM-ACTIVATED CHLORIDE CHANNEL REGULATOR"/>
    <property type="match status" value="1"/>
</dbReference>
<evidence type="ECO:0000313" key="2">
    <source>
        <dbReference type="EMBL" id="MCP3729338.1"/>
    </source>
</evidence>
<organism evidence="2 3">
    <name type="scientific">Sphingomonas tagetis</name>
    <dbReference type="NCBI Taxonomy" id="2949092"/>
    <lineage>
        <taxon>Bacteria</taxon>
        <taxon>Pseudomonadati</taxon>
        <taxon>Pseudomonadota</taxon>
        <taxon>Alphaproteobacteria</taxon>
        <taxon>Sphingomonadales</taxon>
        <taxon>Sphingomonadaceae</taxon>
        <taxon>Sphingomonas</taxon>
    </lineage>
</organism>
<dbReference type="SUPFAM" id="SSF53300">
    <property type="entry name" value="vWA-like"/>
    <property type="match status" value="1"/>
</dbReference>
<dbReference type="InterPro" id="IPR021908">
    <property type="entry name" value="YfbK_C"/>
</dbReference>
<dbReference type="CDD" id="cd01465">
    <property type="entry name" value="vWA_subgroup"/>
    <property type="match status" value="1"/>
</dbReference>
<accession>A0A9X2HEH8</accession>
<dbReference type="Proteomes" id="UP001139451">
    <property type="component" value="Unassembled WGS sequence"/>
</dbReference>
<dbReference type="AlphaFoldDB" id="A0A9X2HEH8"/>
<evidence type="ECO:0000259" key="1">
    <source>
        <dbReference type="PROSITE" id="PS50234"/>
    </source>
</evidence>
<dbReference type="Pfam" id="PF12450">
    <property type="entry name" value="vWF_A"/>
    <property type="match status" value="1"/>
</dbReference>
<dbReference type="EMBL" id="JAMLDX010000002">
    <property type="protein sequence ID" value="MCP3729338.1"/>
    <property type="molecule type" value="Genomic_DNA"/>
</dbReference>
<gene>
    <name evidence="2" type="ORF">M9978_02755</name>
</gene>
<dbReference type="SMART" id="SM00327">
    <property type="entry name" value="VWA"/>
    <property type="match status" value="1"/>
</dbReference>
<proteinExistence type="predicted"/>
<dbReference type="Pfam" id="PF12034">
    <property type="entry name" value="YfbK_C"/>
    <property type="match status" value="1"/>
</dbReference>
<dbReference type="InterPro" id="IPR036465">
    <property type="entry name" value="vWFA_dom_sf"/>
</dbReference>
<evidence type="ECO:0000313" key="3">
    <source>
        <dbReference type="Proteomes" id="UP001139451"/>
    </source>
</evidence>
<name>A0A9X2HEH8_9SPHN</name>
<feature type="domain" description="VWFA" evidence="1">
    <location>
        <begin position="122"/>
        <end position="298"/>
    </location>
</feature>
<dbReference type="Gene3D" id="3.40.50.410">
    <property type="entry name" value="von Willebrand factor, type A domain"/>
    <property type="match status" value="1"/>
</dbReference>
<comment type="caution">
    <text evidence="2">The sequence shown here is derived from an EMBL/GenBank/DDBJ whole genome shotgun (WGS) entry which is preliminary data.</text>
</comment>
<dbReference type="InterPro" id="IPR002035">
    <property type="entry name" value="VWF_A"/>
</dbReference>
<keyword evidence="3" id="KW-1185">Reference proteome</keyword>
<dbReference type="PROSITE" id="PS50234">
    <property type="entry name" value="VWFA"/>
    <property type="match status" value="1"/>
</dbReference>
<protein>
    <submittedName>
        <fullName evidence="2">VWA domain-containing protein</fullName>
    </submittedName>
</protein>
<reference evidence="2" key="1">
    <citation type="submission" date="2022-05" db="EMBL/GenBank/DDBJ databases">
        <title>Sphingomonas sp. strain MG17 Genome sequencing and assembly.</title>
        <authorList>
            <person name="Kim I."/>
        </authorList>
    </citation>
    <scope>NUCLEOTIDE SEQUENCE</scope>
    <source>
        <strain evidence="2">MG17</strain>
    </source>
</reference>